<organism evidence="1 2">
    <name type="scientific">Persea americana</name>
    <name type="common">Avocado</name>
    <dbReference type="NCBI Taxonomy" id="3435"/>
    <lineage>
        <taxon>Eukaryota</taxon>
        <taxon>Viridiplantae</taxon>
        <taxon>Streptophyta</taxon>
        <taxon>Embryophyta</taxon>
        <taxon>Tracheophyta</taxon>
        <taxon>Spermatophyta</taxon>
        <taxon>Magnoliopsida</taxon>
        <taxon>Magnoliidae</taxon>
        <taxon>Laurales</taxon>
        <taxon>Lauraceae</taxon>
        <taxon>Persea</taxon>
    </lineage>
</organism>
<dbReference type="Proteomes" id="UP001234297">
    <property type="component" value="Chromosome 6"/>
</dbReference>
<keyword evidence="2" id="KW-1185">Reference proteome</keyword>
<evidence type="ECO:0000313" key="2">
    <source>
        <dbReference type="Proteomes" id="UP001234297"/>
    </source>
</evidence>
<comment type="caution">
    <text evidence="1">The sequence shown here is derived from an EMBL/GenBank/DDBJ whole genome shotgun (WGS) entry which is preliminary data.</text>
</comment>
<dbReference type="EMBL" id="CM056814">
    <property type="protein sequence ID" value="KAJ8626854.1"/>
    <property type="molecule type" value="Genomic_DNA"/>
</dbReference>
<protein>
    <submittedName>
        <fullName evidence="1">Uncharacterized protein</fullName>
    </submittedName>
</protein>
<evidence type="ECO:0000313" key="1">
    <source>
        <dbReference type="EMBL" id="KAJ8626854.1"/>
    </source>
</evidence>
<proteinExistence type="predicted"/>
<name>A0ACC2L073_PERAE</name>
<reference evidence="1 2" key="1">
    <citation type="journal article" date="2022" name="Hortic Res">
        <title>A haplotype resolved chromosomal level avocado genome allows analysis of novel avocado genes.</title>
        <authorList>
            <person name="Nath O."/>
            <person name="Fletcher S.J."/>
            <person name="Hayward A."/>
            <person name="Shaw L.M."/>
            <person name="Masouleh A.K."/>
            <person name="Furtado A."/>
            <person name="Henry R.J."/>
            <person name="Mitter N."/>
        </authorList>
    </citation>
    <scope>NUCLEOTIDE SEQUENCE [LARGE SCALE GENOMIC DNA]</scope>
    <source>
        <strain evidence="2">cv. Hass</strain>
    </source>
</reference>
<sequence length="271" mass="30030">MAAFQHEQADIATDLLCFCDDCVVPNTLVDSFFEPEDLSYLDDNTHHLPYLNAPETIISLPPNSYPMDEWECYQYPKRARNCGEFDSPDFIYGYSDGSVAAAATRPAPAFLPAFAFSSAELQLPMMGFSPGSSESSKKSNGGCLSAQSMAARQRRKRISEKTQELGKLIPGGNKMNTAEMFQAAFNYVKYLQAQVGILEFIGSFQVAEEGAQLAHVEELRVLASPKIQEKLYMEEKCIVPKELVETLAIDPELLSNSSISKDLDRLIRTLG</sequence>
<accession>A0ACC2L073</accession>
<gene>
    <name evidence="1" type="ORF">MRB53_020161</name>
</gene>